<dbReference type="InterPro" id="IPR016181">
    <property type="entry name" value="Acyl_CoA_acyltransferase"/>
</dbReference>
<dbReference type="GO" id="GO:1990189">
    <property type="term" value="F:protein N-terminal-serine acetyltransferase activity"/>
    <property type="evidence" value="ECO:0007669"/>
    <property type="project" value="TreeGrafter"/>
</dbReference>
<dbReference type="OrthoDB" id="5295305at2"/>
<name>A0A318T1V4_9HYPH</name>
<keyword evidence="3" id="KW-1185">Reference proteome</keyword>
<accession>A0A318T1V4</accession>
<dbReference type="Proteomes" id="UP000247454">
    <property type="component" value="Unassembled WGS sequence"/>
</dbReference>
<evidence type="ECO:0000259" key="1">
    <source>
        <dbReference type="PROSITE" id="PS51186"/>
    </source>
</evidence>
<evidence type="ECO:0000313" key="2">
    <source>
        <dbReference type="EMBL" id="PYE87746.1"/>
    </source>
</evidence>
<dbReference type="Pfam" id="PF13302">
    <property type="entry name" value="Acetyltransf_3"/>
    <property type="match status" value="1"/>
</dbReference>
<dbReference type="Gene3D" id="3.40.630.30">
    <property type="match status" value="1"/>
</dbReference>
<proteinExistence type="predicted"/>
<evidence type="ECO:0000313" key="3">
    <source>
        <dbReference type="Proteomes" id="UP000247454"/>
    </source>
</evidence>
<gene>
    <name evidence="2" type="ORF">C7477_11194</name>
</gene>
<dbReference type="FunFam" id="3.40.630.30:FF:000047">
    <property type="entry name" value="Acetyltransferase, GNAT family"/>
    <property type="match status" value="1"/>
</dbReference>
<dbReference type="RefSeq" id="WP_110751960.1">
    <property type="nucleotide sequence ID" value="NZ_QJTF01000011.1"/>
</dbReference>
<dbReference type="SUPFAM" id="SSF55729">
    <property type="entry name" value="Acyl-CoA N-acyltransferases (Nat)"/>
    <property type="match status" value="1"/>
</dbReference>
<dbReference type="InterPro" id="IPR000182">
    <property type="entry name" value="GNAT_dom"/>
</dbReference>
<protein>
    <submittedName>
        <fullName evidence="2">RimJ/RimL family protein N-acetyltransferase</fullName>
    </submittedName>
</protein>
<organism evidence="2 3">
    <name type="scientific">Phyllobacterium leguminum</name>
    <dbReference type="NCBI Taxonomy" id="314237"/>
    <lineage>
        <taxon>Bacteria</taxon>
        <taxon>Pseudomonadati</taxon>
        <taxon>Pseudomonadota</taxon>
        <taxon>Alphaproteobacteria</taxon>
        <taxon>Hyphomicrobiales</taxon>
        <taxon>Phyllobacteriaceae</taxon>
        <taxon>Phyllobacterium</taxon>
    </lineage>
</organism>
<dbReference type="PANTHER" id="PTHR43441">
    <property type="entry name" value="RIBOSOMAL-PROTEIN-SERINE ACETYLTRANSFERASE"/>
    <property type="match status" value="1"/>
</dbReference>
<dbReference type="PROSITE" id="PS51186">
    <property type="entry name" value="GNAT"/>
    <property type="match status" value="1"/>
</dbReference>
<sequence>MTDLKNWTARPLPERKALEGTYVRLEPLDATRHGDGLFAASSVPDADQRFTWLGNLYPPKSRSEYQRWLEEAAASQDPFFFTLIDRAGGAVGGYQALMRPDPANGVIEIGYIYWGPLIARTRLATEAFYLFARYIFDELGYRRYEWKCHNENEPSKRAAQRFGFQFEGIFRQHMVAKGKNRDTAWFSILDTEWPALRRAYEAWLAPDNFDADGKQKKRLEELR</sequence>
<dbReference type="PANTHER" id="PTHR43441:SF2">
    <property type="entry name" value="FAMILY ACETYLTRANSFERASE, PUTATIVE (AFU_ORTHOLOGUE AFUA_7G00850)-RELATED"/>
    <property type="match status" value="1"/>
</dbReference>
<keyword evidence="2" id="KW-0808">Transferase</keyword>
<comment type="caution">
    <text evidence="2">The sequence shown here is derived from an EMBL/GenBank/DDBJ whole genome shotgun (WGS) entry which is preliminary data.</text>
</comment>
<reference evidence="2 3" key="1">
    <citation type="submission" date="2018-06" db="EMBL/GenBank/DDBJ databases">
        <title>Genomic Encyclopedia of Type Strains, Phase III (KMG-III): the genomes of soil and plant-associated and newly described type strains.</title>
        <authorList>
            <person name="Whitman W."/>
        </authorList>
    </citation>
    <scope>NUCLEOTIDE SEQUENCE [LARGE SCALE GENOMIC DNA]</scope>
    <source>
        <strain evidence="2 3">ORS 1419</strain>
    </source>
</reference>
<dbReference type="InterPro" id="IPR051908">
    <property type="entry name" value="Ribosomal_N-acetyltransferase"/>
</dbReference>
<dbReference type="AlphaFoldDB" id="A0A318T1V4"/>
<dbReference type="EMBL" id="QJTF01000011">
    <property type="protein sequence ID" value="PYE87746.1"/>
    <property type="molecule type" value="Genomic_DNA"/>
</dbReference>
<dbReference type="GO" id="GO:0008999">
    <property type="term" value="F:protein-N-terminal-alanine acetyltransferase activity"/>
    <property type="evidence" value="ECO:0007669"/>
    <property type="project" value="TreeGrafter"/>
</dbReference>
<feature type="domain" description="N-acetyltransferase" evidence="1">
    <location>
        <begin position="36"/>
        <end position="182"/>
    </location>
</feature>